<reference evidence="2" key="1">
    <citation type="journal article" date="2002" name="Science">
        <title>The draft genome of Ciona intestinalis: insights into chordate and vertebrate origins.</title>
        <authorList>
            <person name="Dehal P."/>
            <person name="Satou Y."/>
            <person name="Campbell R.K."/>
            <person name="Chapman J."/>
            <person name="Degnan B."/>
            <person name="De Tomaso A."/>
            <person name="Davidson B."/>
            <person name="Di Gregorio A."/>
            <person name="Gelpke M."/>
            <person name="Goodstein D.M."/>
            <person name="Harafuji N."/>
            <person name="Hastings K.E."/>
            <person name="Ho I."/>
            <person name="Hotta K."/>
            <person name="Huang W."/>
            <person name="Kawashima T."/>
            <person name="Lemaire P."/>
            <person name="Martinez D."/>
            <person name="Meinertzhagen I.A."/>
            <person name="Necula S."/>
            <person name="Nonaka M."/>
            <person name="Putnam N."/>
            <person name="Rash S."/>
            <person name="Saiga H."/>
            <person name="Satake M."/>
            <person name="Terry A."/>
            <person name="Yamada L."/>
            <person name="Wang H.G."/>
            <person name="Awazu S."/>
            <person name="Azumi K."/>
            <person name="Boore J."/>
            <person name="Branno M."/>
            <person name="Chin-Bow S."/>
            <person name="DeSantis R."/>
            <person name="Doyle S."/>
            <person name="Francino P."/>
            <person name="Keys D.N."/>
            <person name="Haga S."/>
            <person name="Hayashi H."/>
            <person name="Hino K."/>
            <person name="Imai K.S."/>
            <person name="Inaba K."/>
            <person name="Kano S."/>
            <person name="Kobayashi K."/>
            <person name="Kobayashi M."/>
            <person name="Lee B.I."/>
            <person name="Makabe K.W."/>
            <person name="Manohar C."/>
            <person name="Matassi G."/>
            <person name="Medina M."/>
            <person name="Mochizuki Y."/>
            <person name="Mount S."/>
            <person name="Morishita T."/>
            <person name="Miura S."/>
            <person name="Nakayama A."/>
            <person name="Nishizaka S."/>
            <person name="Nomoto H."/>
            <person name="Ohta F."/>
            <person name="Oishi K."/>
            <person name="Rigoutsos I."/>
            <person name="Sano M."/>
            <person name="Sasaki A."/>
            <person name="Sasakura Y."/>
            <person name="Shoguchi E."/>
            <person name="Shin-i T."/>
            <person name="Spagnuolo A."/>
            <person name="Stainier D."/>
            <person name="Suzuki M.M."/>
            <person name="Tassy O."/>
            <person name="Takatori N."/>
            <person name="Tokuoka M."/>
            <person name="Yagi K."/>
            <person name="Yoshizaki F."/>
            <person name="Wada S."/>
            <person name="Zhang C."/>
            <person name="Hyatt P.D."/>
            <person name="Larimer F."/>
            <person name="Detter C."/>
            <person name="Doggett N."/>
            <person name="Glavina T."/>
            <person name="Hawkins T."/>
            <person name="Richardson P."/>
            <person name="Lucas S."/>
            <person name="Kohara Y."/>
            <person name="Levine M."/>
            <person name="Satoh N."/>
            <person name="Rokhsar D.S."/>
        </authorList>
    </citation>
    <scope>NUCLEOTIDE SEQUENCE [LARGE SCALE GENOMIC DNA]</scope>
</reference>
<proteinExistence type="predicted"/>
<dbReference type="Ensembl" id="ENSCINT00000008133.3">
    <property type="protein sequence ID" value="ENSCINP00000008133.3"/>
    <property type="gene ID" value="ENSCING00000003943.3"/>
</dbReference>
<dbReference type="HOGENOM" id="CLU_2637330_0_0_1"/>
<protein>
    <submittedName>
        <fullName evidence="1">Uncharacterized protein</fullName>
    </submittedName>
</protein>
<sequence>MYNLIQTVPNAKTCFCEFKTPNQRNKAYCTLHCYCRCIFSRCIVTSCTSRRHSSRNLPSRPEITRRVSCSREMTDIV</sequence>
<organism evidence="1 2">
    <name type="scientific">Ciona intestinalis</name>
    <name type="common">Transparent sea squirt</name>
    <name type="synonym">Ascidia intestinalis</name>
    <dbReference type="NCBI Taxonomy" id="7719"/>
    <lineage>
        <taxon>Eukaryota</taxon>
        <taxon>Metazoa</taxon>
        <taxon>Chordata</taxon>
        <taxon>Tunicata</taxon>
        <taxon>Ascidiacea</taxon>
        <taxon>Phlebobranchia</taxon>
        <taxon>Cionidae</taxon>
        <taxon>Ciona</taxon>
    </lineage>
</organism>
<accession>F6ZM21</accession>
<dbReference type="EMBL" id="EAAA01001003">
    <property type="status" value="NOT_ANNOTATED_CDS"/>
    <property type="molecule type" value="Genomic_DNA"/>
</dbReference>
<dbReference type="InParanoid" id="F6ZM21"/>
<evidence type="ECO:0000313" key="1">
    <source>
        <dbReference type="Ensembl" id="ENSCINP00000008133.3"/>
    </source>
</evidence>
<reference evidence="1" key="4">
    <citation type="submission" date="2025-09" db="UniProtKB">
        <authorList>
            <consortium name="Ensembl"/>
        </authorList>
    </citation>
    <scope>IDENTIFICATION</scope>
</reference>
<dbReference type="AlphaFoldDB" id="F6ZM21"/>
<reference evidence="1" key="3">
    <citation type="submission" date="2025-08" db="UniProtKB">
        <authorList>
            <consortium name="Ensembl"/>
        </authorList>
    </citation>
    <scope>IDENTIFICATION</scope>
</reference>
<keyword evidence="2" id="KW-1185">Reference proteome</keyword>
<name>F6ZM21_CIOIN</name>
<evidence type="ECO:0000313" key="2">
    <source>
        <dbReference type="Proteomes" id="UP000008144"/>
    </source>
</evidence>
<dbReference type="Proteomes" id="UP000008144">
    <property type="component" value="Chromosome 12"/>
</dbReference>
<reference evidence="1" key="2">
    <citation type="journal article" date="2008" name="Genome Biol.">
        <title>Improved genome assembly and evidence-based global gene model set for the chordate Ciona intestinalis: new insight into intron and operon populations.</title>
        <authorList>
            <person name="Satou Y."/>
            <person name="Mineta K."/>
            <person name="Ogasawara M."/>
            <person name="Sasakura Y."/>
            <person name="Shoguchi E."/>
            <person name="Ueno K."/>
            <person name="Yamada L."/>
            <person name="Matsumoto J."/>
            <person name="Wasserscheid J."/>
            <person name="Dewar K."/>
            <person name="Wiley G.B."/>
            <person name="Macmil S.L."/>
            <person name="Roe B.A."/>
            <person name="Zeller R.W."/>
            <person name="Hastings K.E."/>
            <person name="Lemaire P."/>
            <person name="Lindquist E."/>
            <person name="Endo T."/>
            <person name="Hotta K."/>
            <person name="Inaba K."/>
        </authorList>
    </citation>
    <scope>NUCLEOTIDE SEQUENCE [LARGE SCALE GENOMIC DNA]</scope>
    <source>
        <strain evidence="1">wild type</strain>
    </source>
</reference>